<protein>
    <recommendedName>
        <fullName evidence="2">histidine kinase</fullName>
        <ecNumber evidence="2">2.7.13.3</ecNumber>
    </recommendedName>
</protein>
<feature type="compositionally biased region" description="Pro residues" evidence="8">
    <location>
        <begin position="708"/>
        <end position="719"/>
    </location>
</feature>
<evidence type="ECO:0000313" key="13">
    <source>
        <dbReference type="Proteomes" id="UP000606172"/>
    </source>
</evidence>
<dbReference type="EMBL" id="BOOW01000031">
    <property type="protein sequence ID" value="GII94837.1"/>
    <property type="molecule type" value="Genomic_DNA"/>
</dbReference>
<dbReference type="Pfam" id="PF08376">
    <property type="entry name" value="NIT"/>
    <property type="match status" value="1"/>
</dbReference>
<keyword evidence="13" id="KW-1185">Reference proteome</keyword>
<keyword evidence="7 9" id="KW-1133">Transmembrane helix</keyword>
<keyword evidence="6 12" id="KW-0418">Kinase</keyword>
<evidence type="ECO:0000256" key="9">
    <source>
        <dbReference type="SAM" id="Phobius"/>
    </source>
</evidence>
<gene>
    <name evidence="12" type="ORF">Ssi02_50680</name>
</gene>
<feature type="region of interest" description="Disordered" evidence="8">
    <location>
        <begin position="628"/>
        <end position="818"/>
    </location>
</feature>
<evidence type="ECO:0000259" key="11">
    <source>
        <dbReference type="PROSITE" id="PS50906"/>
    </source>
</evidence>
<evidence type="ECO:0000256" key="8">
    <source>
        <dbReference type="SAM" id="MobiDB-lite"/>
    </source>
</evidence>
<feature type="compositionally biased region" description="Acidic residues" evidence="8">
    <location>
        <begin position="628"/>
        <end position="637"/>
    </location>
</feature>
<evidence type="ECO:0000259" key="10">
    <source>
        <dbReference type="PROSITE" id="PS50109"/>
    </source>
</evidence>
<evidence type="ECO:0000256" key="7">
    <source>
        <dbReference type="ARBA" id="ARBA00022989"/>
    </source>
</evidence>
<dbReference type="InterPro" id="IPR005467">
    <property type="entry name" value="His_kinase_dom"/>
</dbReference>
<dbReference type="SMART" id="SM00387">
    <property type="entry name" value="HATPase_c"/>
    <property type="match status" value="1"/>
</dbReference>
<sequence length="818" mass="88204">MRLRNSRVRTKVTAMLVSLAALWVFAAWVTLRDGMNILWIATLNSSVADPGSALVVELQRERRLALIQVGAPSAQNRSALELQQARTDTLATEYRTSIDTSSVELAASAQLTERMQESLKHLDGLASMRSIAKGGGAGSSERLLKSYTDIIDAFFRVYESVGALDDDDIARDAATLIEMSRAKELLAQEDALVAGFLAAGRFGNAERTLYAQLVGAQQFHVSRAAADLPDFDRNEYTTLVKGALFTRFRALQNNLLQSDVHSTTPPITAEQWNTAAPAVLNELEKLVDTGGNRLLDRTQPVVVGIFVRLALAGGLGLFAVIASVVLSITTTRALVAQLSKLRTSAWELANERLPGVVSRLGHGEEVDVETEAPPLAFGTDEIGQVGEAFNAVQRTAIEVAVEQAELRRSIRDILLSLARRTQSLVHRQLTLLDAMERRETNATELKDLFRVDHLATRMRRNAENLIVLSGSSPGRAWRRPVPMVDVVRGALAEVEDYTRVTVLPMGDARLVGRAVGDVIHLLAELVENAAAFSPPYTMVQVSGQRVSNGYAIEVEDRGLGMSPEDLAEANERIADPPEFNLSSTARLGLYVVSRLAERHHVRVSLKDSPYGGTTAVILLPHEIVLEDDESVEEDTSDGPDALPSGDTGYDGPLVRIASVNSAVPPQEPVRRPTLTAVPEPRDSGPFGGGRHAGPPSDRTESHGRRKAPPPAQRESPPPVTEFTPSGLPFRVPQASLAPRLRTDGPLTDDSSADDGDSERSPDEIRRLMGSFQTGTLRGRSDAAALLKPDTHPASEPNGSGTPHSGGPVPPPSEDGSTT</sequence>
<comment type="catalytic activity">
    <reaction evidence="1">
        <text>ATP + protein L-histidine = ADP + protein N-phospho-L-histidine.</text>
        <dbReference type="EC" id="2.7.13.3"/>
    </reaction>
</comment>
<dbReference type="Proteomes" id="UP000606172">
    <property type="component" value="Unassembled WGS sequence"/>
</dbReference>
<dbReference type="PROSITE" id="PS50906">
    <property type="entry name" value="NIT"/>
    <property type="match status" value="1"/>
</dbReference>
<keyword evidence="4" id="KW-0808">Transferase</keyword>
<evidence type="ECO:0000256" key="3">
    <source>
        <dbReference type="ARBA" id="ARBA00022553"/>
    </source>
</evidence>
<dbReference type="SUPFAM" id="SSF55874">
    <property type="entry name" value="ATPase domain of HSP90 chaperone/DNA topoisomerase II/histidine kinase"/>
    <property type="match status" value="1"/>
</dbReference>
<accession>A0A919RJ89</accession>
<dbReference type="EC" id="2.7.13.3" evidence="2"/>
<evidence type="ECO:0000256" key="6">
    <source>
        <dbReference type="ARBA" id="ARBA00022777"/>
    </source>
</evidence>
<keyword evidence="5 9" id="KW-0812">Transmembrane</keyword>
<evidence type="ECO:0000256" key="5">
    <source>
        <dbReference type="ARBA" id="ARBA00022692"/>
    </source>
</evidence>
<dbReference type="PANTHER" id="PTHR45436">
    <property type="entry name" value="SENSOR HISTIDINE KINASE YKOH"/>
    <property type="match status" value="1"/>
</dbReference>
<evidence type="ECO:0000256" key="1">
    <source>
        <dbReference type="ARBA" id="ARBA00000085"/>
    </source>
</evidence>
<dbReference type="InterPro" id="IPR003594">
    <property type="entry name" value="HATPase_dom"/>
</dbReference>
<feature type="compositionally biased region" description="Basic and acidic residues" evidence="8">
    <location>
        <begin position="757"/>
        <end position="766"/>
    </location>
</feature>
<feature type="domain" description="NIT" evidence="11">
    <location>
        <begin position="49"/>
        <end position="301"/>
    </location>
</feature>
<dbReference type="Gene3D" id="6.10.340.10">
    <property type="match status" value="1"/>
</dbReference>
<dbReference type="InterPro" id="IPR036890">
    <property type="entry name" value="HATPase_C_sf"/>
</dbReference>
<dbReference type="InterPro" id="IPR050428">
    <property type="entry name" value="TCS_sensor_his_kinase"/>
</dbReference>
<proteinExistence type="predicted"/>
<organism evidence="12 13">
    <name type="scientific">Sinosporangium siamense</name>
    <dbReference type="NCBI Taxonomy" id="1367973"/>
    <lineage>
        <taxon>Bacteria</taxon>
        <taxon>Bacillati</taxon>
        <taxon>Actinomycetota</taxon>
        <taxon>Actinomycetes</taxon>
        <taxon>Streptosporangiales</taxon>
        <taxon>Streptosporangiaceae</taxon>
        <taxon>Sinosporangium</taxon>
    </lineage>
</organism>
<dbReference type="Gene3D" id="3.30.565.10">
    <property type="entry name" value="Histidine kinase-like ATPase, C-terminal domain"/>
    <property type="match status" value="1"/>
</dbReference>
<dbReference type="AlphaFoldDB" id="A0A919RJ89"/>
<reference evidence="12" key="1">
    <citation type="submission" date="2021-01" db="EMBL/GenBank/DDBJ databases">
        <title>Whole genome shotgun sequence of Sinosporangium siamense NBRC 109515.</title>
        <authorList>
            <person name="Komaki H."/>
            <person name="Tamura T."/>
        </authorList>
    </citation>
    <scope>NUCLEOTIDE SEQUENCE</scope>
    <source>
        <strain evidence="12">NBRC 109515</strain>
    </source>
</reference>
<feature type="domain" description="Histidine kinase" evidence="10">
    <location>
        <begin position="518"/>
        <end position="623"/>
    </location>
</feature>
<dbReference type="PROSITE" id="PS50109">
    <property type="entry name" value="HIS_KIN"/>
    <property type="match status" value="1"/>
</dbReference>
<evidence type="ECO:0000313" key="12">
    <source>
        <dbReference type="EMBL" id="GII94837.1"/>
    </source>
</evidence>
<comment type="caution">
    <text evidence="12">The sequence shown here is derived from an EMBL/GenBank/DDBJ whole genome shotgun (WGS) entry which is preliminary data.</text>
</comment>
<dbReference type="GO" id="GO:0005886">
    <property type="term" value="C:plasma membrane"/>
    <property type="evidence" value="ECO:0007669"/>
    <property type="project" value="TreeGrafter"/>
</dbReference>
<keyword evidence="3" id="KW-0597">Phosphoprotein</keyword>
<keyword evidence="9" id="KW-0472">Membrane</keyword>
<dbReference type="Pfam" id="PF02518">
    <property type="entry name" value="HATPase_c"/>
    <property type="match status" value="1"/>
</dbReference>
<dbReference type="PANTHER" id="PTHR45436:SF5">
    <property type="entry name" value="SENSOR HISTIDINE KINASE TRCS"/>
    <property type="match status" value="1"/>
</dbReference>
<evidence type="ECO:0000256" key="4">
    <source>
        <dbReference type="ARBA" id="ARBA00022679"/>
    </source>
</evidence>
<evidence type="ECO:0000256" key="2">
    <source>
        <dbReference type="ARBA" id="ARBA00012438"/>
    </source>
</evidence>
<dbReference type="InterPro" id="IPR010910">
    <property type="entry name" value="Nitrate/nitrite_sensing_bac"/>
</dbReference>
<dbReference type="InterPro" id="IPR013587">
    <property type="entry name" value="Nitrate/nitrite_sensing"/>
</dbReference>
<dbReference type="GO" id="GO:0000160">
    <property type="term" value="P:phosphorelay signal transduction system"/>
    <property type="evidence" value="ECO:0007669"/>
    <property type="project" value="TreeGrafter"/>
</dbReference>
<feature type="transmembrane region" description="Helical" evidence="9">
    <location>
        <begin position="12"/>
        <end position="31"/>
    </location>
</feature>
<name>A0A919RJ89_9ACTN</name>
<dbReference type="GO" id="GO:0004673">
    <property type="term" value="F:protein histidine kinase activity"/>
    <property type="evidence" value="ECO:0007669"/>
    <property type="project" value="UniProtKB-EC"/>
</dbReference>